<dbReference type="SUPFAM" id="SSF103642">
    <property type="entry name" value="Sec-C motif"/>
    <property type="match status" value="1"/>
</dbReference>
<evidence type="ECO:0008006" key="2">
    <source>
        <dbReference type="Google" id="ProtNLM"/>
    </source>
</evidence>
<gene>
    <name evidence="1" type="ORF">SDC9_189851</name>
</gene>
<comment type="caution">
    <text evidence="1">The sequence shown here is derived from an EMBL/GenBank/DDBJ whole genome shotgun (WGS) entry which is preliminary data.</text>
</comment>
<dbReference type="AlphaFoldDB" id="A0A645I1G6"/>
<sequence length="133" mass="15625">MFDSKCPHIKGNLYWGEVACEVVDDMKFQAVAMVKHPLDKRCVLELSDDKRTEEERFAILHDFVREVSNRLSLFEIEEQKSIRRRNDIVVGRNAPCPCGSGKKFKNCCLNERYYEHTHLVIHQKEPIKLYLLS</sequence>
<evidence type="ECO:0000313" key="1">
    <source>
        <dbReference type="EMBL" id="MPN42294.1"/>
    </source>
</evidence>
<dbReference type="Gene3D" id="3.10.450.50">
    <property type="match status" value="1"/>
</dbReference>
<accession>A0A645I1G6</accession>
<proteinExistence type="predicted"/>
<organism evidence="1">
    <name type="scientific">bioreactor metagenome</name>
    <dbReference type="NCBI Taxonomy" id="1076179"/>
    <lineage>
        <taxon>unclassified sequences</taxon>
        <taxon>metagenomes</taxon>
        <taxon>ecological metagenomes</taxon>
    </lineage>
</organism>
<dbReference type="InterPro" id="IPR004027">
    <property type="entry name" value="SEC_C_motif"/>
</dbReference>
<dbReference type="Pfam" id="PF02810">
    <property type="entry name" value="SEC-C"/>
    <property type="match status" value="1"/>
</dbReference>
<protein>
    <recommendedName>
        <fullName evidence="2">Protein translocase subunit SecA</fullName>
    </recommendedName>
</protein>
<name>A0A645I1G6_9ZZZZ</name>
<dbReference type="EMBL" id="VSSQ01099935">
    <property type="protein sequence ID" value="MPN42294.1"/>
    <property type="molecule type" value="Genomic_DNA"/>
</dbReference>
<reference evidence="1" key="1">
    <citation type="submission" date="2019-08" db="EMBL/GenBank/DDBJ databases">
        <authorList>
            <person name="Kucharzyk K."/>
            <person name="Murdoch R.W."/>
            <person name="Higgins S."/>
            <person name="Loffler F."/>
        </authorList>
    </citation>
    <scope>NUCLEOTIDE SEQUENCE</scope>
</reference>